<dbReference type="PANTHER" id="PTHR23502:SF132">
    <property type="entry name" value="POLYAMINE TRANSPORTER 2-RELATED"/>
    <property type="match status" value="1"/>
</dbReference>
<evidence type="ECO:0000256" key="7">
    <source>
        <dbReference type="ARBA" id="ARBA00023136"/>
    </source>
</evidence>
<evidence type="ECO:0000256" key="6">
    <source>
        <dbReference type="ARBA" id="ARBA00022989"/>
    </source>
</evidence>
<dbReference type="AlphaFoldDB" id="A0A8X8LCQ9"/>
<keyword evidence="7 8" id="KW-0472">Membrane</keyword>
<keyword evidence="6 8" id="KW-1133">Transmembrane helix</keyword>
<feature type="transmembrane region" description="Helical" evidence="8">
    <location>
        <begin position="107"/>
        <end position="128"/>
    </location>
</feature>
<evidence type="ECO:0000256" key="8">
    <source>
        <dbReference type="SAM" id="Phobius"/>
    </source>
</evidence>
<comment type="similarity">
    <text evidence="2">Belongs to the major facilitator superfamily. Bcr/CmlA family.</text>
</comment>
<dbReference type="InterPro" id="IPR020846">
    <property type="entry name" value="MFS_dom"/>
</dbReference>
<evidence type="ECO:0000256" key="3">
    <source>
        <dbReference type="ARBA" id="ARBA00022448"/>
    </source>
</evidence>
<dbReference type="EMBL" id="FNNO01000002">
    <property type="protein sequence ID" value="SDW40217.1"/>
    <property type="molecule type" value="Genomic_DNA"/>
</dbReference>
<protein>
    <submittedName>
        <fullName evidence="10">MFS transporter, DHA1 family, bicyclomycin/chloramphenicol resistance protein</fullName>
    </submittedName>
</protein>
<evidence type="ECO:0000256" key="5">
    <source>
        <dbReference type="ARBA" id="ARBA00022692"/>
    </source>
</evidence>
<evidence type="ECO:0000256" key="4">
    <source>
        <dbReference type="ARBA" id="ARBA00022475"/>
    </source>
</evidence>
<keyword evidence="3" id="KW-0813">Transport</keyword>
<dbReference type="SUPFAM" id="SSF103473">
    <property type="entry name" value="MFS general substrate transporter"/>
    <property type="match status" value="1"/>
</dbReference>
<name>A0A8X8LCQ9_9BACT</name>
<evidence type="ECO:0000256" key="2">
    <source>
        <dbReference type="ARBA" id="ARBA00006236"/>
    </source>
</evidence>
<keyword evidence="5 8" id="KW-0812">Transmembrane</keyword>
<feature type="transmembrane region" description="Helical" evidence="8">
    <location>
        <begin position="220"/>
        <end position="238"/>
    </location>
</feature>
<organism evidence="10 11">
    <name type="scientific">Hydrobacter penzbergensis</name>
    <dbReference type="NCBI Taxonomy" id="1235997"/>
    <lineage>
        <taxon>Bacteria</taxon>
        <taxon>Pseudomonadati</taxon>
        <taxon>Bacteroidota</taxon>
        <taxon>Chitinophagia</taxon>
        <taxon>Chitinophagales</taxon>
        <taxon>Chitinophagaceae</taxon>
        <taxon>Hydrobacter</taxon>
    </lineage>
</organism>
<feature type="transmembrane region" description="Helical" evidence="8">
    <location>
        <begin position="376"/>
        <end position="394"/>
    </location>
</feature>
<feature type="transmembrane region" description="Helical" evidence="8">
    <location>
        <begin position="51"/>
        <end position="70"/>
    </location>
</feature>
<dbReference type="RefSeq" id="WP_092722358.1">
    <property type="nucleotide sequence ID" value="NZ_FNNO01000002.1"/>
</dbReference>
<feature type="transmembrane region" description="Helical" evidence="8">
    <location>
        <begin position="140"/>
        <end position="162"/>
    </location>
</feature>
<dbReference type="InterPro" id="IPR004812">
    <property type="entry name" value="Efflux_drug-R_Bcr/CmlA"/>
</dbReference>
<evidence type="ECO:0000313" key="10">
    <source>
        <dbReference type="EMBL" id="SDW40217.1"/>
    </source>
</evidence>
<dbReference type="CDD" id="cd17320">
    <property type="entry name" value="MFS_MdfA_MDR_like"/>
    <property type="match status" value="1"/>
</dbReference>
<dbReference type="NCBIfam" id="TIGR00710">
    <property type="entry name" value="efflux_Bcr_CflA"/>
    <property type="match status" value="1"/>
</dbReference>
<feature type="transmembrane region" description="Helical" evidence="8">
    <location>
        <begin position="258"/>
        <end position="278"/>
    </location>
</feature>
<comment type="caution">
    <text evidence="10">The sequence shown here is derived from an EMBL/GenBank/DDBJ whole genome shotgun (WGS) entry which is preliminary data.</text>
</comment>
<dbReference type="PANTHER" id="PTHR23502">
    <property type="entry name" value="MAJOR FACILITATOR SUPERFAMILY"/>
    <property type="match status" value="1"/>
</dbReference>
<evidence type="ECO:0000256" key="1">
    <source>
        <dbReference type="ARBA" id="ARBA00004651"/>
    </source>
</evidence>
<feature type="transmembrane region" description="Helical" evidence="8">
    <location>
        <begin position="168"/>
        <end position="190"/>
    </location>
</feature>
<dbReference type="GO" id="GO:0005886">
    <property type="term" value="C:plasma membrane"/>
    <property type="evidence" value="ECO:0007669"/>
    <property type="project" value="UniProtKB-SubCell"/>
</dbReference>
<feature type="transmembrane region" description="Helical" evidence="8">
    <location>
        <begin position="82"/>
        <end position="101"/>
    </location>
</feature>
<accession>A0A8X8LCQ9</accession>
<dbReference type="PROSITE" id="PS50850">
    <property type="entry name" value="MFS"/>
    <property type="match status" value="1"/>
</dbReference>
<dbReference type="GO" id="GO:0042910">
    <property type="term" value="F:xenobiotic transmembrane transporter activity"/>
    <property type="evidence" value="ECO:0007669"/>
    <property type="project" value="InterPro"/>
</dbReference>
<feature type="transmembrane region" description="Helical" evidence="8">
    <location>
        <begin position="348"/>
        <end position="370"/>
    </location>
</feature>
<dbReference type="FunFam" id="1.20.1720.10:FF:000005">
    <property type="entry name" value="Bcr/CflA family efflux transporter"/>
    <property type="match status" value="1"/>
</dbReference>
<feature type="transmembrane region" description="Helical" evidence="8">
    <location>
        <begin position="12"/>
        <end position="31"/>
    </location>
</feature>
<sequence>MKNSLEPSVPNKKIYLILVLGLLTAIGPFSIDMYLPAFPAIAKGLHTSVSQVMLSLSSFFIGISAGQLLYGPLLERFGRKKPLYLGLSIYLLASVGCVMVGSVQGLIALRLLQALGGCVGMVAARAMVRDLFEVKENAKIFSTLMLVVAVSPIVAPTLGGYVTAVLGWRYVFIILIYIALFILAGIYYLLPESKQPDPNFSLKPEPIIKNFYGIIRHPQFATYAFTGAVSNAGLYAYISGSPYVFMEIFKVSEKQYGWIFALIAMGLIGASQINNVLLKNYNNEQIINGALRCQCVVGLLLVVITLLGWDEVFLIIFLIFLFLSCQGFIFPNASALSLALFGHNAGSASALLGAIQMSIGAGASALVSLLHNHTPLPMTGVMATCTLTALVVLFRGSKRLIYKAAEKVVDEGKVEVISTL</sequence>
<dbReference type="Proteomes" id="UP000198711">
    <property type="component" value="Unassembled WGS sequence"/>
</dbReference>
<feature type="transmembrane region" description="Helical" evidence="8">
    <location>
        <begin position="290"/>
        <end position="309"/>
    </location>
</feature>
<gene>
    <name evidence="10" type="ORF">SAMN05444410_102214</name>
</gene>
<feature type="domain" description="Major facilitator superfamily (MFS) profile" evidence="9">
    <location>
        <begin position="16"/>
        <end position="400"/>
    </location>
</feature>
<dbReference type="InterPro" id="IPR036259">
    <property type="entry name" value="MFS_trans_sf"/>
</dbReference>
<dbReference type="InterPro" id="IPR011701">
    <property type="entry name" value="MFS"/>
</dbReference>
<feature type="transmembrane region" description="Helical" evidence="8">
    <location>
        <begin position="315"/>
        <end position="341"/>
    </location>
</feature>
<evidence type="ECO:0000259" key="9">
    <source>
        <dbReference type="PROSITE" id="PS50850"/>
    </source>
</evidence>
<reference evidence="10 11" key="1">
    <citation type="submission" date="2016-10" db="EMBL/GenBank/DDBJ databases">
        <authorList>
            <person name="Varghese N."/>
            <person name="Submissions S."/>
        </authorList>
    </citation>
    <scope>NUCLEOTIDE SEQUENCE [LARGE SCALE GENOMIC DNA]</scope>
    <source>
        <strain evidence="10 11">DSM 25353</strain>
    </source>
</reference>
<keyword evidence="11" id="KW-1185">Reference proteome</keyword>
<dbReference type="GO" id="GO:1990961">
    <property type="term" value="P:xenobiotic detoxification by transmembrane export across the plasma membrane"/>
    <property type="evidence" value="ECO:0007669"/>
    <property type="project" value="InterPro"/>
</dbReference>
<proteinExistence type="inferred from homology"/>
<comment type="subcellular location">
    <subcellularLocation>
        <location evidence="1">Cell membrane</location>
        <topology evidence="1">Multi-pass membrane protein</topology>
    </subcellularLocation>
</comment>
<dbReference type="Pfam" id="PF07690">
    <property type="entry name" value="MFS_1"/>
    <property type="match status" value="1"/>
</dbReference>
<evidence type="ECO:0000313" key="11">
    <source>
        <dbReference type="Proteomes" id="UP000198711"/>
    </source>
</evidence>
<keyword evidence="4" id="KW-1003">Cell membrane</keyword>
<dbReference type="Gene3D" id="1.20.1720.10">
    <property type="entry name" value="Multidrug resistance protein D"/>
    <property type="match status" value="1"/>
</dbReference>